<name>A0ABX6DY37_9ACTN</name>
<organism evidence="1 2">
    <name type="scientific">Micromonospora terminaliae</name>
    <dbReference type="NCBI Taxonomy" id="1914461"/>
    <lineage>
        <taxon>Bacteria</taxon>
        <taxon>Bacillati</taxon>
        <taxon>Actinomycetota</taxon>
        <taxon>Actinomycetes</taxon>
        <taxon>Micromonosporales</taxon>
        <taxon>Micromonosporaceae</taxon>
        <taxon>Micromonospora</taxon>
    </lineage>
</organism>
<evidence type="ECO:0000313" key="2">
    <source>
        <dbReference type="Proteomes" id="UP000402241"/>
    </source>
</evidence>
<gene>
    <name evidence="1" type="ORF">GCE86_06685</name>
</gene>
<dbReference type="Pfam" id="PF13481">
    <property type="entry name" value="AAA_25"/>
    <property type="match status" value="1"/>
</dbReference>
<dbReference type="SUPFAM" id="SSF52540">
    <property type="entry name" value="P-loop containing nucleoside triphosphate hydrolases"/>
    <property type="match status" value="1"/>
</dbReference>
<reference evidence="1 2" key="1">
    <citation type="submission" date="2019-10" db="EMBL/GenBank/DDBJ databases">
        <title>Genome Sequence of Micromonospora terminaliae DSM 101760.</title>
        <authorList>
            <person name="Guo L."/>
        </authorList>
    </citation>
    <scope>NUCLEOTIDE SEQUENCE [LARGE SCALE GENOMIC DNA]</scope>
    <source>
        <strain evidence="1 2">DSM 101760</strain>
    </source>
</reference>
<accession>A0ABX6DY37</accession>
<protein>
    <submittedName>
        <fullName evidence="1">AAA family ATPase</fullName>
    </submittedName>
</protein>
<sequence>MGGSLVGYVDDEDRRYADELDWGVDQNAGVVVIEPPTVVVNGTRVLGYAPDTVAPPPPDLEAEQAARSLAADTRYEVQRIKARQAAQAIIRAEGRPPMPALRSLADALAEPDDPVLYRIDGLWPRHGRVVLVAQAKAGKTTVRDNLVRSLVDADPFLDHFQVIEPVRDGCVTIIDAELYPATGRRWLRDQRIRHPKLINVVWLKGHRGGVAAFDLLDAERRAEWAAVLRAAGTRVLIIDCLGPLLAAAGADENSGLDVGRWLGALDALLDEAGITEAVVIHHMGHAADRARGASRLRDWPDAEWRLIKGRDADQDDPTAPRYLAAQGRDVAQPEAALAYDHDGRRLALVGGTRAQSRATKADQDAEAWLPTLAEVVRRHPGLSASEIDERAASVGIGRNEWRRVRNLAVRRQMICQHKAGTTRQNHYLASECAEHAEARHRAPGALPGGLAGV</sequence>
<dbReference type="InterPro" id="IPR027417">
    <property type="entry name" value="P-loop_NTPase"/>
</dbReference>
<proteinExistence type="predicted"/>
<dbReference type="Gene3D" id="3.40.50.300">
    <property type="entry name" value="P-loop containing nucleotide triphosphate hydrolases"/>
    <property type="match status" value="1"/>
</dbReference>
<evidence type="ECO:0000313" key="1">
    <source>
        <dbReference type="EMBL" id="QGL46762.1"/>
    </source>
</evidence>
<dbReference type="EMBL" id="CP045309">
    <property type="protein sequence ID" value="QGL46762.1"/>
    <property type="molecule type" value="Genomic_DNA"/>
</dbReference>
<keyword evidence="2" id="KW-1185">Reference proteome</keyword>
<dbReference type="Proteomes" id="UP000402241">
    <property type="component" value="Chromosome"/>
</dbReference>